<evidence type="ECO:0000313" key="1">
    <source>
        <dbReference type="EMBL" id="VDP25448.1"/>
    </source>
</evidence>
<accession>A0A183J1I5</accession>
<keyword evidence="2" id="KW-1185">Reference proteome</keyword>
<gene>
    <name evidence="1" type="ORF">SBAD_LOCUS9735</name>
</gene>
<evidence type="ECO:0000313" key="2">
    <source>
        <dbReference type="Proteomes" id="UP000270296"/>
    </source>
</evidence>
<evidence type="ECO:0000313" key="3">
    <source>
        <dbReference type="WBParaSite" id="SBAD_0001008301-mRNA-1"/>
    </source>
</evidence>
<organism evidence="3">
    <name type="scientific">Soboliphyme baturini</name>
    <dbReference type="NCBI Taxonomy" id="241478"/>
    <lineage>
        <taxon>Eukaryota</taxon>
        <taxon>Metazoa</taxon>
        <taxon>Ecdysozoa</taxon>
        <taxon>Nematoda</taxon>
        <taxon>Enoplea</taxon>
        <taxon>Dorylaimia</taxon>
        <taxon>Dioctophymatida</taxon>
        <taxon>Dioctophymatoidea</taxon>
        <taxon>Soboliphymatidae</taxon>
        <taxon>Soboliphyme</taxon>
    </lineage>
</organism>
<reference evidence="1 2" key="2">
    <citation type="submission" date="2018-11" db="EMBL/GenBank/DDBJ databases">
        <authorList>
            <consortium name="Pathogen Informatics"/>
        </authorList>
    </citation>
    <scope>NUCLEOTIDE SEQUENCE [LARGE SCALE GENOMIC DNA]</scope>
</reference>
<dbReference type="AlphaFoldDB" id="A0A183J1I5"/>
<name>A0A183J1I5_9BILA</name>
<reference evidence="3" key="1">
    <citation type="submission" date="2016-06" db="UniProtKB">
        <authorList>
            <consortium name="WormBaseParasite"/>
        </authorList>
    </citation>
    <scope>IDENTIFICATION</scope>
</reference>
<dbReference type="WBParaSite" id="SBAD_0001008301-mRNA-1">
    <property type="protein sequence ID" value="SBAD_0001008301-mRNA-1"/>
    <property type="gene ID" value="SBAD_0001008301"/>
</dbReference>
<dbReference type="EMBL" id="UZAM01013096">
    <property type="protein sequence ID" value="VDP25448.1"/>
    <property type="molecule type" value="Genomic_DNA"/>
</dbReference>
<protein>
    <submittedName>
        <fullName evidence="3">Transposase</fullName>
    </submittedName>
</protein>
<sequence>MPLANFPREPYRQMSQQQRQLCRLRSRRCEPHGVTKRPKIDRSEVGDRMCEDRWRGASLQIKTYDEVVIWSASMRIKFIASSTRLLHANERQETFADR</sequence>
<proteinExistence type="predicted"/>
<dbReference type="Proteomes" id="UP000270296">
    <property type="component" value="Unassembled WGS sequence"/>
</dbReference>